<keyword evidence="3" id="KW-0645">Protease</keyword>
<feature type="domain" description="Creatinase N-terminal" evidence="2">
    <location>
        <begin position="15"/>
        <end position="155"/>
    </location>
</feature>
<dbReference type="RefSeq" id="WP_142836330.1">
    <property type="nucleotide sequence ID" value="NZ_VFSV01000090.1"/>
</dbReference>
<keyword evidence="4" id="KW-1185">Reference proteome</keyword>
<dbReference type="PANTHER" id="PTHR46112">
    <property type="entry name" value="AMINOPEPTIDASE"/>
    <property type="match status" value="1"/>
</dbReference>
<gene>
    <name evidence="3" type="ORF">FEV53_19535</name>
</gene>
<dbReference type="Gene3D" id="3.40.350.10">
    <property type="entry name" value="Creatinase/prolidase N-terminal domain"/>
    <property type="match status" value="1"/>
</dbReference>
<evidence type="ECO:0000259" key="2">
    <source>
        <dbReference type="Pfam" id="PF01321"/>
    </source>
</evidence>
<evidence type="ECO:0000313" key="3">
    <source>
        <dbReference type="EMBL" id="TRD14087.1"/>
    </source>
</evidence>
<dbReference type="Gene3D" id="3.90.230.10">
    <property type="entry name" value="Creatinase/methionine aminopeptidase superfamily"/>
    <property type="match status" value="1"/>
</dbReference>
<dbReference type="GO" id="GO:0008235">
    <property type="term" value="F:metalloexopeptidase activity"/>
    <property type="evidence" value="ECO:0007669"/>
    <property type="project" value="UniProtKB-ARBA"/>
</dbReference>
<name>A0A547PIY3_9RHOB</name>
<organism evidence="3 4">
    <name type="scientific">Palleronia caenipelagi</name>
    <dbReference type="NCBI Taxonomy" id="2489174"/>
    <lineage>
        <taxon>Bacteria</taxon>
        <taxon>Pseudomonadati</taxon>
        <taxon>Pseudomonadota</taxon>
        <taxon>Alphaproteobacteria</taxon>
        <taxon>Rhodobacterales</taxon>
        <taxon>Roseobacteraceae</taxon>
        <taxon>Palleronia</taxon>
    </lineage>
</organism>
<dbReference type="Pfam" id="PF00557">
    <property type="entry name" value="Peptidase_M24"/>
    <property type="match status" value="1"/>
</dbReference>
<evidence type="ECO:0000259" key="1">
    <source>
        <dbReference type="Pfam" id="PF00557"/>
    </source>
</evidence>
<comment type="caution">
    <text evidence="3">The sequence shown here is derived from an EMBL/GenBank/DDBJ whole genome shotgun (WGS) entry which is preliminary data.</text>
</comment>
<accession>A0A547PIY3</accession>
<keyword evidence="3" id="KW-0031">Aminopeptidase</keyword>
<dbReference type="Pfam" id="PF01321">
    <property type="entry name" value="Creatinase_N"/>
    <property type="match status" value="1"/>
</dbReference>
<proteinExistence type="predicted"/>
<protein>
    <submittedName>
        <fullName evidence="3">Aminopeptidase P family protein</fullName>
    </submittedName>
</protein>
<dbReference type="OrthoDB" id="9806388at2"/>
<dbReference type="InterPro" id="IPR050659">
    <property type="entry name" value="Peptidase_M24B"/>
</dbReference>
<dbReference type="InterPro" id="IPR036005">
    <property type="entry name" value="Creatinase/aminopeptidase-like"/>
</dbReference>
<dbReference type="CDD" id="cd01066">
    <property type="entry name" value="APP_MetAP"/>
    <property type="match status" value="1"/>
</dbReference>
<dbReference type="PRINTS" id="PR00599">
    <property type="entry name" value="MAPEPTIDASE"/>
</dbReference>
<dbReference type="PANTHER" id="PTHR46112:SF2">
    <property type="entry name" value="XAA-PRO AMINOPEPTIDASE P-RELATED"/>
    <property type="match status" value="1"/>
</dbReference>
<feature type="domain" description="Peptidase M24" evidence="1">
    <location>
        <begin position="167"/>
        <end position="368"/>
    </location>
</feature>
<dbReference type="InterPro" id="IPR001714">
    <property type="entry name" value="Pept_M24_MAP"/>
</dbReference>
<dbReference type="InterPro" id="IPR029149">
    <property type="entry name" value="Creatin/AminoP/Spt16_N"/>
</dbReference>
<dbReference type="InterPro" id="IPR000587">
    <property type="entry name" value="Creatinase_N"/>
</dbReference>
<keyword evidence="3" id="KW-0378">Hydrolase</keyword>
<dbReference type="Proteomes" id="UP000318590">
    <property type="component" value="Unassembled WGS sequence"/>
</dbReference>
<dbReference type="EMBL" id="VFSV01000090">
    <property type="protein sequence ID" value="TRD14087.1"/>
    <property type="molecule type" value="Genomic_DNA"/>
</dbReference>
<dbReference type="SUPFAM" id="SSF53092">
    <property type="entry name" value="Creatinase/prolidase N-terminal domain"/>
    <property type="match status" value="1"/>
</dbReference>
<dbReference type="SUPFAM" id="SSF55920">
    <property type="entry name" value="Creatinase/aminopeptidase"/>
    <property type="match status" value="1"/>
</dbReference>
<reference evidence="3 4" key="1">
    <citation type="submission" date="2019-06" db="EMBL/GenBank/DDBJ databases">
        <title>Paenimaribius caenipelagi gen. nov., sp. nov., isolated from a tidal flat.</title>
        <authorList>
            <person name="Yoon J.-H."/>
        </authorList>
    </citation>
    <scope>NUCLEOTIDE SEQUENCE [LARGE SCALE GENOMIC DNA]</scope>
    <source>
        <strain evidence="3 4">JBTF-M29</strain>
    </source>
</reference>
<dbReference type="InterPro" id="IPR000994">
    <property type="entry name" value="Pept_M24"/>
</dbReference>
<sequence length="389" mass="43124">MGETAVFGAGEYEARCRRTQEAMAGEGLAAMLLTSEPDFQYFAGFFTRFWESPTRPWFLILPATGAPVAVIPGIGTPLMSRTWIEDIRSWDAPDYDDDGVSLLADTLRELTRPGDRLGVPMGRETSLRMPLADWERLCDLLPKRTRHDVSGVLREVQGQKSSAEIAAIRRTCQIAGRAFDRVPEILRPEVTLAELFRRFQTLLLEEGADWVRYLAGAAEQSGYADVISPAHHRPIVAGDVVMLDTGAVRDGYFCDYDRNWAIGTVTPQVQEAHQILFETTETAFDAARPGLRVCDLYHIMETKLSRHSPAPISGRLGHGLGIRLTEPPSLIAADTTELVPGMVLTLEPSLTMGSGKMLVHEENIVITEEGADWLSPRGPREIPVLEWAR</sequence>
<dbReference type="GO" id="GO:0004177">
    <property type="term" value="F:aminopeptidase activity"/>
    <property type="evidence" value="ECO:0007669"/>
    <property type="project" value="UniProtKB-KW"/>
</dbReference>
<evidence type="ECO:0000313" key="4">
    <source>
        <dbReference type="Proteomes" id="UP000318590"/>
    </source>
</evidence>
<dbReference type="AlphaFoldDB" id="A0A547PIY3"/>